<name>A0ABD3MMN9_9STRA</name>
<protein>
    <submittedName>
        <fullName evidence="2">Uncharacterized protein</fullName>
    </submittedName>
</protein>
<evidence type="ECO:0000313" key="3">
    <source>
        <dbReference type="Proteomes" id="UP001530293"/>
    </source>
</evidence>
<accession>A0ABD3MMN9</accession>
<dbReference type="AlphaFoldDB" id="A0ABD3MMN9"/>
<proteinExistence type="predicted"/>
<feature type="compositionally biased region" description="Low complexity" evidence="1">
    <location>
        <begin position="412"/>
        <end position="422"/>
    </location>
</feature>
<feature type="compositionally biased region" description="Acidic residues" evidence="1">
    <location>
        <begin position="370"/>
        <end position="411"/>
    </location>
</feature>
<feature type="compositionally biased region" description="Low complexity" evidence="1">
    <location>
        <begin position="22"/>
        <end position="41"/>
    </location>
</feature>
<dbReference type="Proteomes" id="UP001530293">
    <property type="component" value="Unassembled WGS sequence"/>
</dbReference>
<keyword evidence="3" id="KW-1185">Reference proteome</keyword>
<organism evidence="2 3">
    <name type="scientific">Discostella pseudostelligera</name>
    <dbReference type="NCBI Taxonomy" id="259834"/>
    <lineage>
        <taxon>Eukaryota</taxon>
        <taxon>Sar</taxon>
        <taxon>Stramenopiles</taxon>
        <taxon>Ochrophyta</taxon>
        <taxon>Bacillariophyta</taxon>
        <taxon>Coscinodiscophyceae</taxon>
        <taxon>Thalassiosirophycidae</taxon>
        <taxon>Stephanodiscales</taxon>
        <taxon>Stephanodiscaceae</taxon>
        <taxon>Discostella</taxon>
    </lineage>
</organism>
<feature type="compositionally biased region" description="Acidic residues" evidence="1">
    <location>
        <begin position="1"/>
        <end position="11"/>
    </location>
</feature>
<feature type="region of interest" description="Disordered" evidence="1">
    <location>
        <begin position="1"/>
        <end position="45"/>
    </location>
</feature>
<evidence type="ECO:0000256" key="1">
    <source>
        <dbReference type="SAM" id="MobiDB-lite"/>
    </source>
</evidence>
<dbReference type="EMBL" id="JALLBG020000097">
    <property type="protein sequence ID" value="KAL3765183.1"/>
    <property type="molecule type" value="Genomic_DNA"/>
</dbReference>
<comment type="caution">
    <text evidence="2">The sequence shown here is derived from an EMBL/GenBank/DDBJ whole genome shotgun (WGS) entry which is preliminary data.</text>
</comment>
<evidence type="ECO:0000313" key="2">
    <source>
        <dbReference type="EMBL" id="KAL3765183.1"/>
    </source>
</evidence>
<feature type="region of interest" description="Disordered" evidence="1">
    <location>
        <begin position="364"/>
        <end position="440"/>
    </location>
</feature>
<reference evidence="2 3" key="1">
    <citation type="submission" date="2024-10" db="EMBL/GenBank/DDBJ databases">
        <title>Updated reference genomes for cyclostephanoid diatoms.</title>
        <authorList>
            <person name="Roberts W.R."/>
            <person name="Alverson A.J."/>
        </authorList>
    </citation>
    <scope>NUCLEOTIDE SEQUENCE [LARGE SCALE GENOMIC DNA]</scope>
    <source>
        <strain evidence="2 3">AJA232-27</strain>
    </source>
</reference>
<sequence>MDDEEVSEEALEEPRAYDQDPSTASAFASGSSSITTVVGSAPPSSKKSRIAKLTQLTLLGGVSSGPRARTQLDIAIADFIHSNLLSFSIAGYPKFQRILDLAAQVVGQGYKPPHRNEIGGSLLTQLYNDDWDVQIKSLLTESKLFGITVFGDGATIKGVPLVNVLAASVNNPFALLDVADCTDRAAQAKKKDASYIASLVDPLIVKLENELDANKLRHNGIVDLVYFDGAKNVQNAGLILAAKHPSHKEYSGLSKFYKVCRNIWGGDALKSTVTSAEFLALNDFKATAGFIGNDHFWKYLFLMCRALYAPMRVLRLADQKTPAMDKLYYYVLQADRMLLKYLKEAEEHVSSGVLSDVTLNAMTSASGVSEQEEDSDVMEVNSEEDGSDDDSDGSDDVEEDMEDDEDDDEFDTSFFDAPDAAGPLGGGIKDNDGSPDADDYQDDSLTSVVMRMWIKRRHLLVHDYSLTGYLLAPHPSIMEHCHVNKTLKHVNAAERLVTKLLLNPALVGMDKDNRMGHFARVHIWVSAEDPLEKAFCWHQNYSVLYTEVLGRLACLVTSKILGIGTAERNWKQVKAVKSGQRTNTGVLKAKYQVMIYSQYQQMKAQARITRMSCAGKLWTDDDFKCCKMDDFCGDIDADLAREKAARDNEVQNFRAWQEQWEKKKLGPNGNKIFEARLLRKYAGIKFVDINTTPHRVFKVHPSTMWFEKERGNNHYSVIGILDGFDFEKPLNHDDNKPLYEPWDTSVDFYECVKMYYEGSTEVRCLTKDDCDSDEE</sequence>
<gene>
    <name evidence="2" type="ORF">ACHAWU_010374</name>
</gene>